<dbReference type="InterPro" id="IPR011009">
    <property type="entry name" value="Kinase-like_dom_sf"/>
</dbReference>
<evidence type="ECO:0000313" key="3">
    <source>
        <dbReference type="Proteomes" id="UP000240883"/>
    </source>
</evidence>
<name>A0A2T2NH19_CORCC</name>
<dbReference type="EMBL" id="KZ678138">
    <property type="protein sequence ID" value="PSN64680.1"/>
    <property type="molecule type" value="Genomic_DNA"/>
</dbReference>
<protein>
    <recommendedName>
        <fullName evidence="4">Protein kinase domain-containing protein</fullName>
    </recommendedName>
</protein>
<gene>
    <name evidence="2" type="ORF">BS50DRAFT_590463</name>
</gene>
<reference evidence="2 3" key="1">
    <citation type="journal article" date="2018" name="Front. Microbiol.">
        <title>Genome-Wide Analysis of Corynespora cassiicola Leaf Fall Disease Putative Effectors.</title>
        <authorList>
            <person name="Lopez D."/>
            <person name="Ribeiro S."/>
            <person name="Label P."/>
            <person name="Fumanal B."/>
            <person name="Venisse J.S."/>
            <person name="Kohler A."/>
            <person name="de Oliveira R.R."/>
            <person name="Labutti K."/>
            <person name="Lipzen A."/>
            <person name="Lail K."/>
            <person name="Bauer D."/>
            <person name="Ohm R.A."/>
            <person name="Barry K.W."/>
            <person name="Spatafora J."/>
            <person name="Grigoriev I.V."/>
            <person name="Martin F.M."/>
            <person name="Pujade-Renaud V."/>
        </authorList>
    </citation>
    <scope>NUCLEOTIDE SEQUENCE [LARGE SCALE GENOMIC DNA]</scope>
    <source>
        <strain evidence="2 3">Philippines</strain>
    </source>
</reference>
<evidence type="ECO:0000256" key="1">
    <source>
        <dbReference type="SAM" id="MobiDB-lite"/>
    </source>
</evidence>
<keyword evidence="3" id="KW-1185">Reference proteome</keyword>
<evidence type="ECO:0008006" key="4">
    <source>
        <dbReference type="Google" id="ProtNLM"/>
    </source>
</evidence>
<organism evidence="2 3">
    <name type="scientific">Corynespora cassiicola Philippines</name>
    <dbReference type="NCBI Taxonomy" id="1448308"/>
    <lineage>
        <taxon>Eukaryota</taxon>
        <taxon>Fungi</taxon>
        <taxon>Dikarya</taxon>
        <taxon>Ascomycota</taxon>
        <taxon>Pezizomycotina</taxon>
        <taxon>Dothideomycetes</taxon>
        <taxon>Pleosporomycetidae</taxon>
        <taxon>Pleosporales</taxon>
        <taxon>Corynesporascaceae</taxon>
        <taxon>Corynespora</taxon>
    </lineage>
</organism>
<dbReference type="AlphaFoldDB" id="A0A2T2NH19"/>
<dbReference type="SUPFAM" id="SSF56112">
    <property type="entry name" value="Protein kinase-like (PK-like)"/>
    <property type="match status" value="1"/>
</dbReference>
<proteinExistence type="predicted"/>
<accession>A0A2T2NH19</accession>
<evidence type="ECO:0000313" key="2">
    <source>
        <dbReference type="EMBL" id="PSN64680.1"/>
    </source>
</evidence>
<sequence length="401" mass="45951">MSGSRLPGLSPTGRMDPGIKDDPNLVELVSNSFYYYLPNSVFFLHESHLSSDGKVVAFCIPKDIAWDEAKYLGEQSETIEKDKASGGGDSLPEPEIDMHRLRGEVVALYTYNKRAPEFNRRLLNELEILCELRRPANTCFPMVLQGPPQLYDGQPCFTTIALLSGISLENFFTAAINYNLPIPEFVAVDLANQLFKAMGYMRKAKVKHGHIDKKCIKLEFPDLRDPTFPHLIITDFAKGVRKCRGVDVRDGDIMSAFSAMEETVCAGWKDDKPEDRSLSIKSTEYCLEYLTDNSKHTKEWTMVQRALSDFSEGKSFIMTSIQMKESIVDYEKIKETWKLPDEEQKWEEVRVDIRDRMKEFMTKVERERSSAVRQDRLDVKGPPSLESRFKESYLSNKAYNL</sequence>
<feature type="region of interest" description="Disordered" evidence="1">
    <location>
        <begin position="1"/>
        <end position="20"/>
    </location>
</feature>
<dbReference type="Proteomes" id="UP000240883">
    <property type="component" value="Unassembled WGS sequence"/>
</dbReference>